<evidence type="ECO:0000256" key="5">
    <source>
        <dbReference type="ARBA" id="ARBA00022989"/>
    </source>
</evidence>
<dbReference type="VEuPathDB" id="FungiDB:AeMF1_019503"/>
<feature type="transmembrane region" description="Helical" evidence="7">
    <location>
        <begin position="515"/>
        <end position="540"/>
    </location>
</feature>
<feature type="transmembrane region" description="Helical" evidence="7">
    <location>
        <begin position="355"/>
        <end position="372"/>
    </location>
</feature>
<feature type="transmembrane region" description="Helical" evidence="7">
    <location>
        <begin position="64"/>
        <end position="85"/>
    </location>
</feature>
<keyword evidence="5 7" id="KW-1133">Transmembrane helix</keyword>
<reference evidence="8 9" key="1">
    <citation type="submission" date="2019-07" db="EMBL/GenBank/DDBJ databases">
        <title>Genomics analysis of Aphanomyces spp. identifies a new class of oomycete effector associated with host adaptation.</title>
        <authorList>
            <person name="Gaulin E."/>
        </authorList>
    </citation>
    <scope>NUCLEOTIDE SEQUENCE [LARGE SCALE GENOMIC DNA]</scope>
    <source>
        <strain evidence="8 9">ATCC 201684</strain>
    </source>
</reference>
<feature type="transmembrane region" description="Helical" evidence="7">
    <location>
        <begin position="105"/>
        <end position="123"/>
    </location>
</feature>
<feature type="transmembrane region" description="Helical" evidence="7">
    <location>
        <begin position="130"/>
        <end position="150"/>
    </location>
</feature>
<dbReference type="PANTHER" id="PTHR31585:SF5">
    <property type="entry name" value="RNA-BINDING S4 DOMAIN-CONTAINING PROTEIN"/>
    <property type="match status" value="1"/>
</dbReference>
<keyword evidence="6 7" id="KW-0472">Membrane</keyword>
<evidence type="ECO:0000256" key="7">
    <source>
        <dbReference type="SAM" id="Phobius"/>
    </source>
</evidence>
<feature type="transmembrane region" description="Helical" evidence="7">
    <location>
        <begin position="194"/>
        <end position="213"/>
    </location>
</feature>
<protein>
    <recommendedName>
        <fullName evidence="10">Major facilitator superfamily associated domain-containing protein</fullName>
    </recommendedName>
</protein>
<organism evidence="8 9">
    <name type="scientific">Aphanomyces euteiches</name>
    <dbReference type="NCBI Taxonomy" id="100861"/>
    <lineage>
        <taxon>Eukaryota</taxon>
        <taxon>Sar</taxon>
        <taxon>Stramenopiles</taxon>
        <taxon>Oomycota</taxon>
        <taxon>Saprolegniomycetes</taxon>
        <taxon>Saprolegniales</taxon>
        <taxon>Verrucalvaceae</taxon>
        <taxon>Aphanomyces</taxon>
    </lineage>
</organism>
<dbReference type="SUPFAM" id="SSF103473">
    <property type="entry name" value="MFS general substrate transporter"/>
    <property type="match status" value="1"/>
</dbReference>
<feature type="transmembrane region" description="Helical" evidence="7">
    <location>
        <begin position="313"/>
        <end position="335"/>
    </location>
</feature>
<dbReference type="GO" id="GO:0016020">
    <property type="term" value="C:membrane"/>
    <property type="evidence" value="ECO:0007669"/>
    <property type="project" value="UniProtKB-SubCell"/>
</dbReference>
<dbReference type="Proteomes" id="UP000481153">
    <property type="component" value="Unassembled WGS sequence"/>
</dbReference>
<feature type="transmembrane region" description="Helical" evidence="7">
    <location>
        <begin position="274"/>
        <end position="292"/>
    </location>
</feature>
<comment type="subcellular location">
    <subcellularLocation>
        <location evidence="1">Membrane</location>
        <topology evidence="1">Multi-pass membrane protein</topology>
    </subcellularLocation>
</comment>
<dbReference type="PANTHER" id="PTHR31585">
    <property type="entry name" value="FOLATE-BIOPTERIN TRANSPORTER 1, CHLOROPLASTIC"/>
    <property type="match status" value="1"/>
</dbReference>
<proteinExistence type="inferred from homology"/>
<dbReference type="AlphaFoldDB" id="A0A6G0WB90"/>
<dbReference type="EMBL" id="VJMJ01000269">
    <property type="protein sequence ID" value="KAF0724534.1"/>
    <property type="molecule type" value="Genomic_DNA"/>
</dbReference>
<evidence type="ECO:0000313" key="8">
    <source>
        <dbReference type="EMBL" id="KAF0724534.1"/>
    </source>
</evidence>
<evidence type="ECO:0000256" key="3">
    <source>
        <dbReference type="ARBA" id="ARBA00022448"/>
    </source>
</evidence>
<accession>A0A6G0WB90</accession>
<evidence type="ECO:0000256" key="2">
    <source>
        <dbReference type="ARBA" id="ARBA00007015"/>
    </source>
</evidence>
<evidence type="ECO:0000256" key="4">
    <source>
        <dbReference type="ARBA" id="ARBA00022692"/>
    </source>
</evidence>
<dbReference type="InterPro" id="IPR036259">
    <property type="entry name" value="MFS_trans_sf"/>
</dbReference>
<dbReference type="Pfam" id="PF03092">
    <property type="entry name" value="BT1"/>
    <property type="match status" value="1"/>
</dbReference>
<evidence type="ECO:0008006" key="10">
    <source>
        <dbReference type="Google" id="ProtNLM"/>
    </source>
</evidence>
<feature type="transmembrane region" description="Helical" evidence="7">
    <location>
        <begin position="384"/>
        <end position="405"/>
    </location>
</feature>
<gene>
    <name evidence="8" type="ORF">Ae201684_016828</name>
</gene>
<dbReference type="InterPro" id="IPR039309">
    <property type="entry name" value="BT1"/>
</dbReference>
<evidence type="ECO:0000256" key="1">
    <source>
        <dbReference type="ARBA" id="ARBA00004141"/>
    </source>
</evidence>
<feature type="transmembrane region" description="Helical" evidence="7">
    <location>
        <begin position="476"/>
        <end position="494"/>
    </location>
</feature>
<keyword evidence="3" id="KW-0813">Transport</keyword>
<name>A0A6G0WB90_9STRA</name>
<sequence>MATRGGLSDGRHGLEERLSYIHSANKEAEKDGYTDFKTPGELEDGAIIEGGALTIFSTEAMALFAQYAAIGCIYGLIPALQYPIFNNYLKLEGYQTASYSQLVTMGWSFKVFFGMLSDCFPIFGYRRKSWILIGWTLTMVCLLIMVSSSLGEPYCNIEKAKAEGHPKACSAIYSKTNDTDKKYFNLDAPNNGTMFIMLSVLVSFGYVMADCAADAMVVEYAQREPLAIRGRVQTAIYTVRQMFIVIATIVSGFGLNSPNYGGTFSFSMKPNIPYGILLVPCVLVVLTTIFVLKEDKKPGTPLREYMSMFWNLLQQRVMWQICAFRFINNVFYGITTTASSPMYSTWAKVAPLNDALSSILGGLIYTAILIVMGKWGLHWNWRYAIAAGTIGVMCVDATTAFITIWDVLRNQWFYNGVGLADQIPAGIRFIVSSYCAVEIADVGNEGATYGLVTTVANLASPFASTTDSHEVRMDVTYSYIISYCCKLCSLLWLFMLPPQRGPMQELKRKGTKSKLAGALLIIVFLLCLAFSMTSSIMSIFPSTKCYRIVGGNGKLDPKTGKCPAVASRKG</sequence>
<evidence type="ECO:0000256" key="6">
    <source>
        <dbReference type="ARBA" id="ARBA00023136"/>
    </source>
</evidence>
<feature type="transmembrane region" description="Helical" evidence="7">
    <location>
        <begin position="234"/>
        <end position="254"/>
    </location>
</feature>
<comment type="caution">
    <text evidence="8">The sequence shown here is derived from an EMBL/GenBank/DDBJ whole genome shotgun (WGS) entry which is preliminary data.</text>
</comment>
<evidence type="ECO:0000313" key="9">
    <source>
        <dbReference type="Proteomes" id="UP000481153"/>
    </source>
</evidence>
<keyword evidence="9" id="KW-1185">Reference proteome</keyword>
<comment type="similarity">
    <text evidence="2">Belongs to the major facilitator superfamily. Folate-biopterin transporter (TC 2.A.71) family.</text>
</comment>
<keyword evidence="4 7" id="KW-0812">Transmembrane</keyword>